<name>A0A0N8GNC7_9CHLR</name>
<dbReference type="InterPro" id="IPR027417">
    <property type="entry name" value="P-loop_NTPase"/>
</dbReference>
<evidence type="ECO:0000259" key="1">
    <source>
        <dbReference type="Pfam" id="PF13614"/>
    </source>
</evidence>
<dbReference type="Pfam" id="PF13614">
    <property type="entry name" value="AAA_31"/>
    <property type="match status" value="1"/>
</dbReference>
<reference evidence="2 3" key="1">
    <citation type="submission" date="2015-07" db="EMBL/GenBank/DDBJ databases">
        <title>Draft genome of Bellilinea caldifistulae DSM 17877.</title>
        <authorList>
            <person name="Hemp J."/>
            <person name="Ward L.M."/>
            <person name="Pace L.A."/>
            <person name="Fischer W.W."/>
        </authorList>
    </citation>
    <scope>NUCLEOTIDE SEQUENCE [LARGE SCALE GENOMIC DNA]</scope>
    <source>
        <strain evidence="2 3">GOMI-1</strain>
    </source>
</reference>
<dbReference type="InterPro" id="IPR025669">
    <property type="entry name" value="AAA_dom"/>
</dbReference>
<feature type="domain" description="AAA" evidence="1">
    <location>
        <begin position="3"/>
        <end position="167"/>
    </location>
</feature>
<organism evidence="2 3">
    <name type="scientific">Bellilinea caldifistulae</name>
    <dbReference type="NCBI Taxonomy" id="360411"/>
    <lineage>
        <taxon>Bacteria</taxon>
        <taxon>Bacillati</taxon>
        <taxon>Chloroflexota</taxon>
        <taxon>Anaerolineae</taxon>
        <taxon>Anaerolineales</taxon>
        <taxon>Anaerolineaceae</taxon>
        <taxon>Bellilinea</taxon>
    </lineage>
</organism>
<dbReference type="CDD" id="cd02042">
    <property type="entry name" value="ParAB_family"/>
    <property type="match status" value="1"/>
</dbReference>
<accession>A0A0N8GNC7</accession>
<proteinExistence type="predicted"/>
<dbReference type="EMBL" id="LGHJ01000008">
    <property type="protein sequence ID" value="KPL77730.1"/>
    <property type="molecule type" value="Genomic_DNA"/>
</dbReference>
<dbReference type="Proteomes" id="UP000050514">
    <property type="component" value="Unassembled WGS sequence"/>
</dbReference>
<dbReference type="AlphaFoldDB" id="A0A0N8GNC7"/>
<evidence type="ECO:0000313" key="3">
    <source>
        <dbReference type="Proteomes" id="UP000050514"/>
    </source>
</evidence>
<evidence type="ECO:0000313" key="2">
    <source>
        <dbReference type="EMBL" id="KPL77730.1"/>
    </source>
</evidence>
<dbReference type="STRING" id="360411.AC812_02460"/>
<protein>
    <recommendedName>
        <fullName evidence="1">AAA domain-containing protein</fullName>
    </recommendedName>
</protein>
<gene>
    <name evidence="2" type="ORF">AC812_02460</name>
</gene>
<sequence>MHTTIAILNQKGGVGKTTTAVTLASGLAKSGYHVLLIDLDTQGNVADSLGLPHNDDLRRLLSPDLRVPIDQVTTSSGLDHLDVIRSDKSTTALKQTLAGVTMREYVLADVLESVAHDVILLDCAPSADLLHFAALVAADYLLIPTRLDKLAVNGVRDALQTLAALRRISRCQVAGILPTFYERVTLESHEQLIHLAQTFGKLVLPPIPQDTQCRVATRYGKTLWDYAPNAKALIGYEQGNRRVGGYLQVLERVKEWL</sequence>
<keyword evidence="3" id="KW-1185">Reference proteome</keyword>
<comment type="caution">
    <text evidence="2">The sequence shown here is derived from an EMBL/GenBank/DDBJ whole genome shotgun (WGS) entry which is preliminary data.</text>
</comment>
<dbReference type="SUPFAM" id="SSF52540">
    <property type="entry name" value="P-loop containing nucleoside triphosphate hydrolases"/>
    <property type="match status" value="1"/>
</dbReference>
<dbReference type="PANTHER" id="PTHR13696">
    <property type="entry name" value="P-LOOP CONTAINING NUCLEOSIDE TRIPHOSPHATE HYDROLASE"/>
    <property type="match status" value="1"/>
</dbReference>
<dbReference type="RefSeq" id="WP_061914263.1">
    <property type="nucleotide sequence ID" value="NZ_DF967971.1"/>
</dbReference>
<dbReference type="PANTHER" id="PTHR13696:SF52">
    <property type="entry name" value="PARA FAMILY PROTEIN CT_582"/>
    <property type="match status" value="1"/>
</dbReference>
<dbReference type="PIRSF" id="PIRSF009320">
    <property type="entry name" value="Nuc_binding_HP_1000"/>
    <property type="match status" value="1"/>
</dbReference>
<dbReference type="Gene3D" id="3.40.50.300">
    <property type="entry name" value="P-loop containing nucleotide triphosphate hydrolases"/>
    <property type="match status" value="1"/>
</dbReference>
<dbReference type="PATRIC" id="fig|360411.5.peg.860"/>
<dbReference type="InterPro" id="IPR050678">
    <property type="entry name" value="DNA_Partitioning_ATPase"/>
</dbReference>